<dbReference type="PROSITE" id="PS00086">
    <property type="entry name" value="CYTOCHROME_P450"/>
    <property type="match status" value="1"/>
</dbReference>
<keyword evidence="5 6" id="KW-0408">Iron</keyword>
<evidence type="ECO:0000256" key="5">
    <source>
        <dbReference type="ARBA" id="ARBA00023004"/>
    </source>
</evidence>
<evidence type="ECO:0000313" key="10">
    <source>
        <dbReference type="Proteomes" id="UP001054889"/>
    </source>
</evidence>
<dbReference type="GO" id="GO:0005506">
    <property type="term" value="F:iron ion binding"/>
    <property type="evidence" value="ECO:0007669"/>
    <property type="project" value="InterPro"/>
</dbReference>
<keyword evidence="2 6" id="KW-0349">Heme</keyword>
<evidence type="ECO:0000256" key="1">
    <source>
        <dbReference type="ARBA" id="ARBA00010617"/>
    </source>
</evidence>
<evidence type="ECO:0000256" key="6">
    <source>
        <dbReference type="PIRSR" id="PIRSR602401-1"/>
    </source>
</evidence>
<proteinExistence type="inferred from homology"/>
<reference evidence="9" key="1">
    <citation type="journal article" date="2018" name="DNA Res.">
        <title>Multiple hybrid de novo genome assembly of finger millet, an orphan allotetraploid crop.</title>
        <authorList>
            <person name="Hatakeyama M."/>
            <person name="Aluri S."/>
            <person name="Balachadran M.T."/>
            <person name="Sivarajan S.R."/>
            <person name="Patrignani A."/>
            <person name="Gruter S."/>
            <person name="Poveda L."/>
            <person name="Shimizu-Inatsugi R."/>
            <person name="Baeten J."/>
            <person name="Francoijs K.J."/>
            <person name="Nataraja K.N."/>
            <person name="Reddy Y.A.N."/>
            <person name="Phadnis S."/>
            <person name="Ravikumar R.L."/>
            <person name="Schlapbach R."/>
            <person name="Sreeman S.M."/>
            <person name="Shimizu K.K."/>
        </authorList>
    </citation>
    <scope>NUCLEOTIDE SEQUENCE</scope>
</reference>
<dbReference type="InterPro" id="IPR036396">
    <property type="entry name" value="Cyt_P450_sf"/>
</dbReference>
<dbReference type="PANTHER" id="PTHR47944">
    <property type="entry name" value="CYTOCHROME P450 98A9"/>
    <property type="match status" value="1"/>
</dbReference>
<feature type="transmembrane region" description="Helical" evidence="8">
    <location>
        <begin position="20"/>
        <end position="40"/>
    </location>
</feature>
<dbReference type="InterPro" id="IPR002401">
    <property type="entry name" value="Cyt_P450_E_grp-I"/>
</dbReference>
<dbReference type="InterPro" id="IPR017972">
    <property type="entry name" value="Cyt_P450_CS"/>
</dbReference>
<dbReference type="GO" id="GO:0004497">
    <property type="term" value="F:monooxygenase activity"/>
    <property type="evidence" value="ECO:0007669"/>
    <property type="project" value="UniProtKB-KW"/>
</dbReference>
<name>A0AAV5C082_ELECO</name>
<dbReference type="Pfam" id="PF00067">
    <property type="entry name" value="p450"/>
    <property type="match status" value="1"/>
</dbReference>
<dbReference type="AlphaFoldDB" id="A0AAV5C082"/>
<protein>
    <recommendedName>
        <fullName evidence="11">Flavonoid 3'-monooxygenase</fullName>
    </recommendedName>
</protein>
<dbReference type="PANTHER" id="PTHR47944:SF4">
    <property type="entry name" value="OS09G0441700 PROTEIN"/>
    <property type="match status" value="1"/>
</dbReference>
<dbReference type="GO" id="GO:0016705">
    <property type="term" value="F:oxidoreductase activity, acting on paired donors, with incorporation or reduction of molecular oxygen"/>
    <property type="evidence" value="ECO:0007669"/>
    <property type="project" value="InterPro"/>
</dbReference>
<comment type="caution">
    <text evidence="9">The sequence shown here is derived from an EMBL/GenBank/DDBJ whole genome shotgun (WGS) entry which is preliminary data.</text>
</comment>
<evidence type="ECO:0008006" key="11">
    <source>
        <dbReference type="Google" id="ProtNLM"/>
    </source>
</evidence>
<keyword evidence="7" id="KW-0503">Monooxygenase</keyword>
<evidence type="ECO:0000256" key="3">
    <source>
        <dbReference type="ARBA" id="ARBA00022723"/>
    </source>
</evidence>
<keyword evidence="3 6" id="KW-0479">Metal-binding</keyword>
<dbReference type="Gene3D" id="1.10.630.10">
    <property type="entry name" value="Cytochrome P450"/>
    <property type="match status" value="1"/>
</dbReference>
<keyword evidence="4 7" id="KW-0560">Oxidoreductase</keyword>
<reference evidence="9" key="2">
    <citation type="submission" date="2021-12" db="EMBL/GenBank/DDBJ databases">
        <title>Resequencing data analysis of finger millet.</title>
        <authorList>
            <person name="Hatakeyama M."/>
            <person name="Aluri S."/>
            <person name="Balachadran M.T."/>
            <person name="Sivarajan S.R."/>
            <person name="Poveda L."/>
            <person name="Shimizu-Inatsugi R."/>
            <person name="Schlapbach R."/>
            <person name="Sreeman S.M."/>
            <person name="Shimizu K.K."/>
        </authorList>
    </citation>
    <scope>NUCLEOTIDE SEQUENCE</scope>
</reference>
<comment type="similarity">
    <text evidence="1 7">Belongs to the cytochrome P450 family.</text>
</comment>
<dbReference type="GO" id="GO:0044550">
    <property type="term" value="P:secondary metabolite biosynthetic process"/>
    <property type="evidence" value="ECO:0007669"/>
    <property type="project" value="UniProtKB-ARBA"/>
</dbReference>
<dbReference type="PRINTS" id="PR00463">
    <property type="entry name" value="EP450I"/>
</dbReference>
<dbReference type="Proteomes" id="UP001054889">
    <property type="component" value="Unassembled WGS sequence"/>
</dbReference>
<keyword evidence="8" id="KW-1133">Transmembrane helix</keyword>
<comment type="cofactor">
    <cofactor evidence="6">
        <name>heme</name>
        <dbReference type="ChEBI" id="CHEBI:30413"/>
    </cofactor>
</comment>
<sequence length="540" mass="60851">MPPTFGDFRFKDLVATMELQSLASCLAILLVGAFFLAGVCHRRGCHGRKYNLPPGPRPWPVIGNLNHIGTLPHLSLHILAKRYGPFMSLRLGSVPVIVGSSVDAARFFLKTHDTAFLDRARTAVGRYTLYNCSNMSWSPYGPYWRQARKLWQAELFSAKCLMSQEHVRVEEVRDMLRDLWVASSSAGSRNAVTLRDHLLMVSLNVVSRLVLGKKYISEERPDTGTTPKEFRWMIDELFVLMGVLNIGDMIPWLNCLDLQGYIRRMKRVSKMFDGFLEHVLDEHNERRQREGKEFVALDMVDQLLQLADDQNLEVPIHRDGVKAFTLDLIAGGTETSAVTVEWAMSEILRKPEVLAKATEELDRVVGRSQLVTEADIPNLPYLEAIVKEAMRLHPVAPLLVPRLSREDTSVGGYDIPTSTRVLINVWAIGRDPTVWEAPTEFRPERFLGSNVDVKGQHFCLLPFGSGRRMCPGLPLGLIMVHLTLANLLHGFTWRLPYGTAPEDLSMEEKLGITTPRLVPLEAVAERRLPAHLYAGPSMNE</sequence>
<organism evidence="9 10">
    <name type="scientific">Eleusine coracana subsp. coracana</name>
    <dbReference type="NCBI Taxonomy" id="191504"/>
    <lineage>
        <taxon>Eukaryota</taxon>
        <taxon>Viridiplantae</taxon>
        <taxon>Streptophyta</taxon>
        <taxon>Embryophyta</taxon>
        <taxon>Tracheophyta</taxon>
        <taxon>Spermatophyta</taxon>
        <taxon>Magnoliopsida</taxon>
        <taxon>Liliopsida</taxon>
        <taxon>Poales</taxon>
        <taxon>Poaceae</taxon>
        <taxon>PACMAD clade</taxon>
        <taxon>Chloridoideae</taxon>
        <taxon>Cynodonteae</taxon>
        <taxon>Eleusininae</taxon>
        <taxon>Eleusine</taxon>
    </lineage>
</organism>
<dbReference type="SUPFAM" id="SSF48264">
    <property type="entry name" value="Cytochrome P450"/>
    <property type="match status" value="1"/>
</dbReference>
<keyword evidence="10" id="KW-1185">Reference proteome</keyword>
<gene>
    <name evidence="9" type="primary">ga08044</name>
    <name evidence="9" type="ORF">PR202_ga08044</name>
</gene>
<evidence type="ECO:0000256" key="7">
    <source>
        <dbReference type="RuleBase" id="RU000461"/>
    </source>
</evidence>
<evidence type="ECO:0000256" key="2">
    <source>
        <dbReference type="ARBA" id="ARBA00022617"/>
    </source>
</evidence>
<dbReference type="PRINTS" id="PR00385">
    <property type="entry name" value="P450"/>
</dbReference>
<dbReference type="InterPro" id="IPR001128">
    <property type="entry name" value="Cyt_P450"/>
</dbReference>
<feature type="binding site" description="axial binding residue" evidence="6">
    <location>
        <position position="470"/>
    </location>
    <ligand>
        <name>heme</name>
        <dbReference type="ChEBI" id="CHEBI:30413"/>
    </ligand>
    <ligandPart>
        <name>Fe</name>
        <dbReference type="ChEBI" id="CHEBI:18248"/>
    </ligandPart>
</feature>
<dbReference type="EMBL" id="BQKI01000003">
    <property type="protein sequence ID" value="GJM91646.1"/>
    <property type="molecule type" value="Genomic_DNA"/>
</dbReference>
<dbReference type="GO" id="GO:0020037">
    <property type="term" value="F:heme binding"/>
    <property type="evidence" value="ECO:0007669"/>
    <property type="project" value="InterPro"/>
</dbReference>
<keyword evidence="8" id="KW-0812">Transmembrane</keyword>
<evidence type="ECO:0000256" key="4">
    <source>
        <dbReference type="ARBA" id="ARBA00023002"/>
    </source>
</evidence>
<dbReference type="FunFam" id="1.10.630.10:FF:000038">
    <property type="entry name" value="Cytochrome P450 84A1"/>
    <property type="match status" value="1"/>
</dbReference>
<accession>A0AAV5C082</accession>
<keyword evidence="8" id="KW-0472">Membrane</keyword>
<evidence type="ECO:0000313" key="9">
    <source>
        <dbReference type="EMBL" id="GJM91646.1"/>
    </source>
</evidence>
<dbReference type="CDD" id="cd20618">
    <property type="entry name" value="CYP71_clan"/>
    <property type="match status" value="1"/>
</dbReference>
<evidence type="ECO:0000256" key="8">
    <source>
        <dbReference type="SAM" id="Phobius"/>
    </source>
</evidence>